<dbReference type="InterPro" id="IPR050810">
    <property type="entry name" value="Bact_Secretion_Sys_Channel"/>
</dbReference>
<dbReference type="InterPro" id="IPR032789">
    <property type="entry name" value="T2SS-T3SS_pil_N"/>
</dbReference>
<evidence type="ECO:0000256" key="1">
    <source>
        <dbReference type="RuleBase" id="RU004003"/>
    </source>
</evidence>
<accession>A0A5N3P7V6</accession>
<comment type="caution">
    <text evidence="4">The sequence shown here is derived from an EMBL/GenBank/DDBJ whole genome shotgun (WGS) entry which is preliminary data.</text>
</comment>
<dbReference type="GO" id="GO:0009306">
    <property type="term" value="P:protein secretion"/>
    <property type="evidence" value="ECO:0007669"/>
    <property type="project" value="InterPro"/>
</dbReference>
<dbReference type="InterPro" id="IPR001775">
    <property type="entry name" value="GspD/PilQ"/>
</dbReference>
<proteinExistence type="inferred from homology"/>
<dbReference type="EMBL" id="VCMV01000029">
    <property type="protein sequence ID" value="KAB0265765.1"/>
    <property type="molecule type" value="Genomic_DNA"/>
</dbReference>
<comment type="similarity">
    <text evidence="1">Belongs to the bacterial secretin family.</text>
</comment>
<protein>
    <submittedName>
        <fullName evidence="4">Type II and III secretion system protein family protein</fullName>
    </submittedName>
</protein>
<dbReference type="PRINTS" id="PR00811">
    <property type="entry name" value="BCTERIALGSPD"/>
</dbReference>
<dbReference type="Pfam" id="PF00263">
    <property type="entry name" value="Secretin"/>
    <property type="match status" value="1"/>
</dbReference>
<reference evidence="4 5" key="1">
    <citation type="journal article" date="2019" name="Microorganisms">
        <title>Genome Insights into the Novel Species Microvirga brassicacearum, a Rapeseed Endophyte with Biotechnological Potential.</title>
        <authorList>
            <person name="Jimenez-Gomez A."/>
            <person name="Saati-Santamaria Z."/>
            <person name="Igual J.M."/>
            <person name="Rivas R."/>
            <person name="Mateos P.F."/>
            <person name="Garcia-Fraile P."/>
        </authorList>
    </citation>
    <scope>NUCLEOTIDE SEQUENCE [LARGE SCALE GENOMIC DNA]</scope>
    <source>
        <strain evidence="4 5">CDVBN77</strain>
    </source>
</reference>
<dbReference type="PANTHER" id="PTHR30332">
    <property type="entry name" value="PROBABLE GENERAL SECRETION PATHWAY PROTEIN D"/>
    <property type="match status" value="1"/>
</dbReference>
<dbReference type="PANTHER" id="PTHR30332:SF17">
    <property type="entry name" value="TYPE IV PILIATION SYSTEM PROTEIN DR_0774-RELATED"/>
    <property type="match status" value="1"/>
</dbReference>
<dbReference type="OrthoDB" id="9775455at2"/>
<feature type="domain" description="Type II/III secretion system secretin-like" evidence="2">
    <location>
        <begin position="277"/>
        <end position="442"/>
    </location>
</feature>
<dbReference type="GO" id="GO:0015627">
    <property type="term" value="C:type II protein secretion system complex"/>
    <property type="evidence" value="ECO:0007669"/>
    <property type="project" value="TreeGrafter"/>
</dbReference>
<sequence>MNDKSFGLRENSAAFSGGDMAGSRTFIVAAAVAGLALGNATTVFPVISVITPALAQAGNSSARPKLLRVRVAVNKSQALRLEYPFTDVLVGSAEIADVIPLSDQSLYILGKKTGTTNVSVLDNSRRVIGVVDVEVGPDTGSVAEKLAAGAGPGGIRVRSSGDQVILEGTAADAPTVDRAVEIARANSPGGVINATRVASPQQVMLKVRFVEVNRNAGREFGIRSEYLGQTRAARIGRGGTTADGTIIDSLLGSTVPFATILARFANNSRMLDLTIDALESKGLVRRLAEPNLVAMSGDSAEFRAGGEIPIPVSSTTQSGIPTITVIYKEFGVKLNFTPTVLSGGLINLRLEPEVSDIDPTVSITTGGISIPGLSVRRAKTTVELRDGQSFALAGLLQNVTERNIEQFPWLGSIPVLGALFRSTEFRSRETELVVIVTPHIVRPAKPGDMIATPLDSTLPANDLDLFLTGKTEVEKPRDPSASSPTQQWIMANGAIIGGPYGHILTEPSTEPVIAARRGGAQKASVRDPITAEY</sequence>
<evidence type="ECO:0000313" key="5">
    <source>
        <dbReference type="Proteomes" id="UP000325684"/>
    </source>
</evidence>
<keyword evidence="5" id="KW-1185">Reference proteome</keyword>
<name>A0A5N3P7V6_9HYPH</name>
<dbReference type="InterPro" id="IPR004846">
    <property type="entry name" value="T2SS/T3SS_dom"/>
</dbReference>
<organism evidence="4 5">
    <name type="scientific">Microvirga brassicacearum</name>
    <dbReference type="NCBI Taxonomy" id="2580413"/>
    <lineage>
        <taxon>Bacteria</taxon>
        <taxon>Pseudomonadati</taxon>
        <taxon>Pseudomonadota</taxon>
        <taxon>Alphaproteobacteria</taxon>
        <taxon>Hyphomicrobiales</taxon>
        <taxon>Methylobacteriaceae</taxon>
        <taxon>Microvirga</taxon>
    </lineage>
</organism>
<dbReference type="AlphaFoldDB" id="A0A5N3P7V6"/>
<feature type="domain" description="Pilus formation protein N-terminal" evidence="3">
    <location>
        <begin position="69"/>
        <end position="135"/>
    </location>
</feature>
<evidence type="ECO:0000259" key="2">
    <source>
        <dbReference type="Pfam" id="PF00263"/>
    </source>
</evidence>
<evidence type="ECO:0000313" key="4">
    <source>
        <dbReference type="EMBL" id="KAB0265765.1"/>
    </source>
</evidence>
<gene>
    <name evidence="4" type="ORF">FEZ63_17320</name>
</gene>
<evidence type="ECO:0000259" key="3">
    <source>
        <dbReference type="Pfam" id="PF13629"/>
    </source>
</evidence>
<dbReference type="Pfam" id="PF13629">
    <property type="entry name" value="T2SS-T3SS_pil_N"/>
    <property type="match status" value="1"/>
</dbReference>
<dbReference type="Proteomes" id="UP000325684">
    <property type="component" value="Unassembled WGS sequence"/>
</dbReference>